<evidence type="ECO:0000313" key="1">
    <source>
        <dbReference type="EMBL" id="RYC29865.1"/>
    </source>
</evidence>
<dbReference type="RefSeq" id="WP_129228956.1">
    <property type="nucleotide sequence ID" value="NZ_QYBB01000037.1"/>
</dbReference>
<sequence>MADDDKGEAAAAEEITDLDWEVRMREVQRIEPDAEDDGPEDLFSVTFAVEGPNANAEVEVMVTDVADIEVVAVALDTLHGALTAWADLIQRRKEDLRTILSED</sequence>
<proteinExistence type="predicted"/>
<reference evidence="1 2" key="2">
    <citation type="submission" date="2019-02" db="EMBL/GenBank/DDBJ databases">
        <title>'Lichenibacterium ramalinii' gen. nov. sp. nov., 'Lichenibacterium minor' gen. nov. sp. nov.</title>
        <authorList>
            <person name="Pankratov T."/>
        </authorList>
    </citation>
    <scope>NUCLEOTIDE SEQUENCE [LARGE SCALE GENOMIC DNA]</scope>
    <source>
        <strain evidence="1 2">RmlP026</strain>
    </source>
</reference>
<reference evidence="1 2" key="1">
    <citation type="submission" date="2018-12" db="EMBL/GenBank/DDBJ databases">
        <authorList>
            <person name="Grouzdev D.S."/>
            <person name="Krutkina M.S."/>
        </authorList>
    </citation>
    <scope>NUCLEOTIDE SEQUENCE [LARGE SCALE GENOMIC DNA]</scope>
    <source>
        <strain evidence="1 2">RmlP026</strain>
    </source>
</reference>
<dbReference type="EMBL" id="QYBB01000037">
    <property type="protein sequence ID" value="RYC29865.1"/>
    <property type="molecule type" value="Genomic_DNA"/>
</dbReference>
<dbReference type="AlphaFoldDB" id="A0A4Q2U4Y2"/>
<accession>A0A4Q2U4Y2</accession>
<keyword evidence="2" id="KW-1185">Reference proteome</keyword>
<protein>
    <submittedName>
        <fullName evidence="1">Uncharacterized protein</fullName>
    </submittedName>
</protein>
<organism evidence="1 2">
    <name type="scientific">Lichenibacterium minor</name>
    <dbReference type="NCBI Taxonomy" id="2316528"/>
    <lineage>
        <taxon>Bacteria</taxon>
        <taxon>Pseudomonadati</taxon>
        <taxon>Pseudomonadota</taxon>
        <taxon>Alphaproteobacteria</taxon>
        <taxon>Hyphomicrobiales</taxon>
        <taxon>Lichenihabitantaceae</taxon>
        <taxon>Lichenibacterium</taxon>
    </lineage>
</organism>
<dbReference type="Proteomes" id="UP000290759">
    <property type="component" value="Unassembled WGS sequence"/>
</dbReference>
<gene>
    <name evidence="1" type="ORF">D3273_21525</name>
</gene>
<name>A0A4Q2U4Y2_9HYPH</name>
<comment type="caution">
    <text evidence="1">The sequence shown here is derived from an EMBL/GenBank/DDBJ whole genome shotgun (WGS) entry which is preliminary data.</text>
</comment>
<evidence type="ECO:0000313" key="2">
    <source>
        <dbReference type="Proteomes" id="UP000290759"/>
    </source>
</evidence>